<dbReference type="AlphaFoldDB" id="A0A6N0NVL9"/>
<evidence type="ECO:0000313" key="1">
    <source>
        <dbReference type="EMBL" id="QKQ99199.1"/>
    </source>
</evidence>
<organism evidence="1 2">
    <name type="scientific">Metallosphaera tengchongensis</name>
    <dbReference type="NCBI Taxonomy" id="1532350"/>
    <lineage>
        <taxon>Archaea</taxon>
        <taxon>Thermoproteota</taxon>
        <taxon>Thermoprotei</taxon>
        <taxon>Sulfolobales</taxon>
        <taxon>Sulfolobaceae</taxon>
        <taxon>Metallosphaera</taxon>
    </lineage>
</organism>
<dbReference type="GeneID" id="55640524"/>
<dbReference type="EMBL" id="CP049074">
    <property type="protein sequence ID" value="QKQ99199.1"/>
    <property type="molecule type" value="Genomic_DNA"/>
</dbReference>
<evidence type="ECO:0000313" key="2">
    <source>
        <dbReference type="Proteomes" id="UP000509301"/>
    </source>
</evidence>
<protein>
    <submittedName>
        <fullName evidence="1">DUF763 domain-containing protein</fullName>
    </submittedName>
</protein>
<keyword evidence="2" id="KW-1185">Reference proteome</keyword>
<dbReference type="Proteomes" id="UP000509301">
    <property type="component" value="Chromosome"/>
</dbReference>
<dbReference type="PANTHER" id="PTHR38597">
    <property type="entry name" value="BLL3834 PROTEIN"/>
    <property type="match status" value="1"/>
</dbReference>
<reference evidence="1 2" key="1">
    <citation type="submission" date="2020-02" db="EMBL/GenBank/DDBJ databases">
        <title>Comparative genome analysis reveals the metabolism and evolution of the thermophilic archaeal genus Metallosphaera.</title>
        <authorList>
            <person name="Jiang C."/>
        </authorList>
    </citation>
    <scope>NUCLEOTIDE SEQUENCE [LARGE SCALE GENOMIC DNA]</scope>
    <source>
        <strain evidence="1 2">Ric-A</strain>
    </source>
</reference>
<gene>
    <name evidence="1" type="ORF">GWK48_01220</name>
</gene>
<dbReference type="PANTHER" id="PTHR38597:SF1">
    <property type="entry name" value="BLL3834 PROTEIN"/>
    <property type="match status" value="1"/>
</dbReference>
<dbReference type="OrthoDB" id="9948at2157"/>
<proteinExistence type="predicted"/>
<dbReference type="Pfam" id="PF05559">
    <property type="entry name" value="DUF763"/>
    <property type="match status" value="1"/>
</dbReference>
<name>A0A6N0NVL9_9CREN</name>
<dbReference type="RefSeq" id="WP_174628862.1">
    <property type="nucleotide sequence ID" value="NZ_CP049074.1"/>
</dbReference>
<dbReference type="InterPro" id="IPR008482">
    <property type="entry name" value="DUF763"/>
</dbReference>
<sequence>MEITGVSDLPLHYGRVPNWLIPIMRRLSRAIMDVMLLEWGPGKVVERLSNPLWFQGFNNVIGMDWDSSGSTTVTLGILKEVTRPQDDGLAILGGKGRNSLNVPLELRKLPGRFDVDVEKLERTSRLVAKVDSTLLQDGYELYHHSLILDEKGRWGVIQQGMNLETKFARRYHWISVANPVDELREGIAGAYNGVVLNVHESHEAKEVIIDLLGEDPRRISRQYLQLMSYIRGNSIESWLGLGTLGAISREARMIYMKPVDVNKVMKILNHVREFSPTNLQDALLLGLGPSTVRALSLISDLIYSEPPSYRDPVNYPYDPFKYAFAIGGKDGVPYPVRRDVAFEVIQTLEDIVSQTKLDKKDKSLALNKLRELKLGTSKRS</sequence>
<dbReference type="KEGG" id="mten:GWK48_01220"/>
<accession>A0A6N0NVL9</accession>